<evidence type="ECO:0000313" key="1">
    <source>
        <dbReference type="EMBL" id="GIY41677.1"/>
    </source>
</evidence>
<reference evidence="1 2" key="1">
    <citation type="submission" date="2021-06" db="EMBL/GenBank/DDBJ databases">
        <title>Caerostris extrusa draft genome.</title>
        <authorList>
            <person name="Kono N."/>
            <person name="Arakawa K."/>
        </authorList>
    </citation>
    <scope>NUCLEOTIDE SEQUENCE [LARGE SCALE GENOMIC DNA]</scope>
</reference>
<dbReference type="AlphaFoldDB" id="A0AAV4T8C9"/>
<comment type="caution">
    <text evidence="1">The sequence shown here is derived from an EMBL/GenBank/DDBJ whole genome shotgun (WGS) entry which is preliminary data.</text>
</comment>
<sequence length="98" mass="10461">MDESFAGACVTRSSRVIRESGPDKTFSAPEYALGALICRPLCLLAELFPAMLIGAAHFSFLPFLTPFLVLVLVLSASELNGEGAFAIFLLGAKEMSSF</sequence>
<protein>
    <submittedName>
        <fullName evidence="1">Uncharacterized protein</fullName>
    </submittedName>
</protein>
<gene>
    <name evidence="1" type="ORF">CEXT_87141</name>
</gene>
<name>A0AAV4T8C9_CAEEX</name>
<evidence type="ECO:0000313" key="2">
    <source>
        <dbReference type="Proteomes" id="UP001054945"/>
    </source>
</evidence>
<accession>A0AAV4T8C9</accession>
<dbReference type="Proteomes" id="UP001054945">
    <property type="component" value="Unassembled WGS sequence"/>
</dbReference>
<keyword evidence="2" id="KW-1185">Reference proteome</keyword>
<dbReference type="EMBL" id="BPLR01010739">
    <property type="protein sequence ID" value="GIY41677.1"/>
    <property type="molecule type" value="Genomic_DNA"/>
</dbReference>
<organism evidence="1 2">
    <name type="scientific">Caerostris extrusa</name>
    <name type="common">Bark spider</name>
    <name type="synonym">Caerostris bankana</name>
    <dbReference type="NCBI Taxonomy" id="172846"/>
    <lineage>
        <taxon>Eukaryota</taxon>
        <taxon>Metazoa</taxon>
        <taxon>Ecdysozoa</taxon>
        <taxon>Arthropoda</taxon>
        <taxon>Chelicerata</taxon>
        <taxon>Arachnida</taxon>
        <taxon>Araneae</taxon>
        <taxon>Araneomorphae</taxon>
        <taxon>Entelegynae</taxon>
        <taxon>Araneoidea</taxon>
        <taxon>Araneidae</taxon>
        <taxon>Caerostris</taxon>
    </lineage>
</organism>
<proteinExistence type="predicted"/>